<evidence type="ECO:0000313" key="3">
    <source>
        <dbReference type="Proteomes" id="UP000215059"/>
    </source>
</evidence>
<dbReference type="InterPro" id="IPR004843">
    <property type="entry name" value="Calcineurin-like_PHP"/>
</dbReference>
<reference evidence="2 3" key="1">
    <citation type="submission" date="2017-07" db="EMBL/GenBank/DDBJ databases">
        <title>Fictibacillus sp. nov. GDSW-R2A3 Genome sequencing and assembly.</title>
        <authorList>
            <person name="Mayilraj S."/>
        </authorList>
    </citation>
    <scope>NUCLEOTIDE SEQUENCE [LARGE SCALE GENOMIC DNA]</scope>
    <source>
        <strain evidence="2 3">GDSW-R2A3</strain>
    </source>
</reference>
<feature type="domain" description="Calcineurin-like phosphoesterase" evidence="1">
    <location>
        <begin position="3"/>
        <end position="208"/>
    </location>
</feature>
<dbReference type="GO" id="GO:0110154">
    <property type="term" value="P:RNA decapping"/>
    <property type="evidence" value="ECO:0007669"/>
    <property type="project" value="TreeGrafter"/>
</dbReference>
<evidence type="ECO:0000259" key="1">
    <source>
        <dbReference type="Pfam" id="PF00149"/>
    </source>
</evidence>
<sequence>MTRTLVISDIHGCYEELELLLETANYDSKNDQLIFLGDYVDRGQSNREVVDLVKRHVYNNGAVALRGNHDQMFLDWLDNPVMHSFLYKINGGGSTVASYLGISEEQVDFLTWSPSRVLDYAQEIIENYDEEIRFLKALPYYHEDDNHIYVHAGINPLMDDWKKTSEQEFIWIREPFLYNSHNHDKTVIHGHTPCINLHQKPGIYFGDKKIGIDGACAYGYQLNCLVIDEIGYDSVSVKKLDRIKAK</sequence>
<dbReference type="PRINTS" id="PR00114">
    <property type="entry name" value="STPHPHTASE"/>
</dbReference>
<comment type="caution">
    <text evidence="2">The sequence shown here is derived from an EMBL/GenBank/DDBJ whole genome shotgun (WGS) entry which is preliminary data.</text>
</comment>
<dbReference type="Gene3D" id="3.60.21.10">
    <property type="match status" value="1"/>
</dbReference>
<dbReference type="CDD" id="cd00144">
    <property type="entry name" value="MPP_PPP_family"/>
    <property type="match status" value="1"/>
</dbReference>
<organism evidence="2 3">
    <name type="scientific">Fictibacillus aquaticus</name>
    <dbReference type="NCBI Taxonomy" id="2021314"/>
    <lineage>
        <taxon>Bacteria</taxon>
        <taxon>Bacillati</taxon>
        <taxon>Bacillota</taxon>
        <taxon>Bacilli</taxon>
        <taxon>Bacillales</taxon>
        <taxon>Fictibacillaceae</taxon>
        <taxon>Fictibacillus</taxon>
    </lineage>
</organism>
<name>A0A235FAV0_9BACL</name>
<dbReference type="GO" id="GO:0008803">
    <property type="term" value="F:bis(5'-nucleosyl)-tetraphosphatase (symmetrical) activity"/>
    <property type="evidence" value="ECO:0007669"/>
    <property type="project" value="TreeGrafter"/>
</dbReference>
<dbReference type="GO" id="GO:0016791">
    <property type="term" value="F:phosphatase activity"/>
    <property type="evidence" value="ECO:0007669"/>
    <property type="project" value="TreeGrafter"/>
</dbReference>
<dbReference type="InterPro" id="IPR006186">
    <property type="entry name" value="Ser/Thr-sp_prot-phosphatase"/>
</dbReference>
<keyword evidence="3" id="KW-1185">Reference proteome</keyword>
<dbReference type="PANTHER" id="PTHR42850:SF4">
    <property type="entry name" value="ZINC-DEPENDENT ENDOPOLYPHOSPHATASE"/>
    <property type="match status" value="1"/>
</dbReference>
<dbReference type="Proteomes" id="UP000215059">
    <property type="component" value="Unassembled WGS sequence"/>
</dbReference>
<dbReference type="Pfam" id="PF00149">
    <property type="entry name" value="Metallophos"/>
    <property type="match status" value="1"/>
</dbReference>
<protein>
    <recommendedName>
        <fullName evidence="1">Calcineurin-like phosphoesterase domain-containing protein</fullName>
    </recommendedName>
</protein>
<dbReference type="EMBL" id="NOII01000001">
    <property type="protein sequence ID" value="OYD58460.1"/>
    <property type="molecule type" value="Genomic_DNA"/>
</dbReference>
<accession>A0A235FAV0</accession>
<gene>
    <name evidence="2" type="ORF">CGZ90_00735</name>
</gene>
<dbReference type="InterPro" id="IPR050126">
    <property type="entry name" value="Ap4A_hydrolase"/>
</dbReference>
<dbReference type="RefSeq" id="WP_094250422.1">
    <property type="nucleotide sequence ID" value="NZ_JBHLXL010000001.1"/>
</dbReference>
<dbReference type="SUPFAM" id="SSF56300">
    <property type="entry name" value="Metallo-dependent phosphatases"/>
    <property type="match status" value="1"/>
</dbReference>
<dbReference type="OrthoDB" id="384253at2"/>
<dbReference type="AlphaFoldDB" id="A0A235FAV0"/>
<dbReference type="PANTHER" id="PTHR42850">
    <property type="entry name" value="METALLOPHOSPHOESTERASE"/>
    <property type="match status" value="1"/>
</dbReference>
<dbReference type="InterPro" id="IPR029052">
    <property type="entry name" value="Metallo-depent_PP-like"/>
</dbReference>
<proteinExistence type="predicted"/>
<evidence type="ECO:0000313" key="2">
    <source>
        <dbReference type="EMBL" id="OYD58460.1"/>
    </source>
</evidence>
<dbReference type="GO" id="GO:0005737">
    <property type="term" value="C:cytoplasm"/>
    <property type="evidence" value="ECO:0007669"/>
    <property type="project" value="TreeGrafter"/>
</dbReference>